<accession>A0A4R9LRD5</accession>
<feature type="transmembrane region" description="Helical" evidence="1">
    <location>
        <begin position="71"/>
        <end position="90"/>
    </location>
</feature>
<evidence type="ECO:0000313" key="3">
    <source>
        <dbReference type="Proteomes" id="UP000298264"/>
    </source>
</evidence>
<feature type="transmembrane region" description="Helical" evidence="1">
    <location>
        <begin position="45"/>
        <end position="64"/>
    </location>
</feature>
<dbReference type="Proteomes" id="UP000298264">
    <property type="component" value="Unassembled WGS sequence"/>
</dbReference>
<proteinExistence type="predicted"/>
<evidence type="ECO:0000313" key="2">
    <source>
        <dbReference type="EMBL" id="TGN10442.1"/>
    </source>
</evidence>
<comment type="caution">
    <text evidence="2">The sequence shown here is derived from an EMBL/GenBank/DDBJ whole genome shotgun (WGS) entry which is preliminary data.</text>
</comment>
<protein>
    <submittedName>
        <fullName evidence="2">Uncharacterized protein</fullName>
    </submittedName>
</protein>
<evidence type="ECO:0000256" key="1">
    <source>
        <dbReference type="SAM" id="Phobius"/>
    </source>
</evidence>
<keyword evidence="3" id="KW-1185">Reference proteome</keyword>
<dbReference type="AlphaFoldDB" id="A0A4R9LRD5"/>
<name>A0A4R9LRD5_9LEPT</name>
<keyword evidence="1" id="KW-1133">Transmembrane helix</keyword>
<feature type="transmembrane region" description="Helical" evidence="1">
    <location>
        <begin position="102"/>
        <end position="120"/>
    </location>
</feature>
<reference evidence="2" key="1">
    <citation type="journal article" date="2019" name="PLoS Negl. Trop. Dis.">
        <title>Revisiting the worldwide diversity of Leptospira species in the environment.</title>
        <authorList>
            <person name="Vincent A.T."/>
            <person name="Schiettekatte O."/>
            <person name="Bourhy P."/>
            <person name="Veyrier F.J."/>
            <person name="Picardeau M."/>
        </authorList>
    </citation>
    <scope>NUCLEOTIDE SEQUENCE [LARGE SCALE GENOMIC DNA]</scope>
    <source>
        <strain evidence="2">201400974</strain>
    </source>
</reference>
<feature type="transmembrane region" description="Helical" evidence="1">
    <location>
        <begin position="12"/>
        <end position="33"/>
    </location>
</feature>
<gene>
    <name evidence="2" type="ORF">EHS11_09110</name>
</gene>
<dbReference type="EMBL" id="RQHV01000043">
    <property type="protein sequence ID" value="TGN10442.1"/>
    <property type="molecule type" value="Genomic_DNA"/>
</dbReference>
<organism evidence="2 3">
    <name type="scientific">Leptospira ilyithenensis</name>
    <dbReference type="NCBI Taxonomy" id="2484901"/>
    <lineage>
        <taxon>Bacteria</taxon>
        <taxon>Pseudomonadati</taxon>
        <taxon>Spirochaetota</taxon>
        <taxon>Spirochaetia</taxon>
        <taxon>Leptospirales</taxon>
        <taxon>Leptospiraceae</taxon>
        <taxon>Leptospira</taxon>
    </lineage>
</organism>
<sequence>MHSQVTLLNFYLDIRTLYFCYATICGIAFLQLWTMFETKKRYEGVSIWLFGILFLTLGSLLAGLKDIIPDYIIGGNTFILVSFTFTTHGIQKLKESKLPTWPTYLILTLGIITFVVVANANDRMKLISYYGINNPETDYLSMGSSHGVLSARYDGRNILVNRYIRPACKRTFGNRTH</sequence>
<keyword evidence="1" id="KW-0812">Transmembrane</keyword>
<keyword evidence="1" id="KW-0472">Membrane</keyword>
<dbReference type="RefSeq" id="WP_135764076.1">
    <property type="nucleotide sequence ID" value="NZ_RQHV01000043.1"/>
</dbReference>